<feature type="transmembrane region" description="Helical" evidence="6">
    <location>
        <begin position="6"/>
        <end position="27"/>
    </location>
</feature>
<evidence type="ECO:0000313" key="7">
    <source>
        <dbReference type="EMBL" id="MCV2401856.1"/>
    </source>
</evidence>
<feature type="transmembrane region" description="Helical" evidence="6">
    <location>
        <begin position="137"/>
        <end position="158"/>
    </location>
</feature>
<reference evidence="7 8" key="1">
    <citation type="submission" date="2022-10" db="EMBL/GenBank/DDBJ databases">
        <title>Marinomonas transparenta sp. nov. and Marinomonas sargassi sp. nov., isolated from marine alga (Sargassum natans (L.) Gaillon).</title>
        <authorList>
            <person name="Wang Y."/>
        </authorList>
    </citation>
    <scope>NUCLEOTIDE SEQUENCE [LARGE SCALE GENOMIC DNA]</scope>
    <source>
        <strain evidence="7 8">C2222</strain>
    </source>
</reference>
<keyword evidence="5 6" id="KW-0472">Membrane</keyword>
<evidence type="ECO:0000256" key="5">
    <source>
        <dbReference type="ARBA" id="ARBA00023136"/>
    </source>
</evidence>
<feature type="transmembrane region" description="Helical" evidence="6">
    <location>
        <begin position="34"/>
        <end position="55"/>
    </location>
</feature>
<evidence type="ECO:0000256" key="4">
    <source>
        <dbReference type="ARBA" id="ARBA00022989"/>
    </source>
</evidence>
<evidence type="ECO:0000256" key="6">
    <source>
        <dbReference type="SAM" id="Phobius"/>
    </source>
</evidence>
<keyword evidence="2" id="KW-1003">Cell membrane</keyword>
<proteinExistence type="predicted"/>
<sequence length="193" mass="20919">MSDILLFAFTIMYTPGPVNLIALMAGVHSRSWRILFYSLGVGCAMFLLFLTIGYLGSEVIPERFQRGIAIIGGAYIAYLGVKILIASFQPATHKLVQQDLGFKVGLILQLCNPKSLVVIIPVTGVLFPKAGIVGEQIALWSLLLGLLAFGAPSVYLLAGRSLKSIMLQPNIMAALNRIMGVLLLYVAYDFVLS</sequence>
<dbReference type="InterPro" id="IPR001123">
    <property type="entry name" value="LeuE-type"/>
</dbReference>
<feature type="transmembrane region" description="Helical" evidence="6">
    <location>
        <begin position="67"/>
        <end position="88"/>
    </location>
</feature>
<keyword evidence="8" id="KW-1185">Reference proteome</keyword>
<dbReference type="Pfam" id="PF01810">
    <property type="entry name" value="LysE"/>
    <property type="match status" value="1"/>
</dbReference>
<dbReference type="RefSeq" id="WP_263529229.1">
    <property type="nucleotide sequence ID" value="NZ_JAOVZB010000001.1"/>
</dbReference>
<evidence type="ECO:0000256" key="1">
    <source>
        <dbReference type="ARBA" id="ARBA00004651"/>
    </source>
</evidence>
<dbReference type="PANTHER" id="PTHR30086">
    <property type="entry name" value="ARGININE EXPORTER PROTEIN ARGO"/>
    <property type="match status" value="1"/>
</dbReference>
<gene>
    <name evidence="7" type="ORF">OFY17_03055</name>
</gene>
<evidence type="ECO:0000313" key="8">
    <source>
        <dbReference type="Proteomes" id="UP001209713"/>
    </source>
</evidence>
<feature type="transmembrane region" description="Helical" evidence="6">
    <location>
        <begin position="170"/>
        <end position="188"/>
    </location>
</feature>
<accession>A0ABT2YPP3</accession>
<feature type="transmembrane region" description="Helical" evidence="6">
    <location>
        <begin position="100"/>
        <end position="125"/>
    </location>
</feature>
<evidence type="ECO:0000256" key="2">
    <source>
        <dbReference type="ARBA" id="ARBA00022475"/>
    </source>
</evidence>
<dbReference type="PANTHER" id="PTHR30086:SF20">
    <property type="entry name" value="ARGININE EXPORTER PROTEIN ARGO-RELATED"/>
    <property type="match status" value="1"/>
</dbReference>
<organism evidence="7 8">
    <name type="scientific">Marinomonas sargassi</name>
    <dbReference type="NCBI Taxonomy" id="2984494"/>
    <lineage>
        <taxon>Bacteria</taxon>
        <taxon>Pseudomonadati</taxon>
        <taxon>Pseudomonadota</taxon>
        <taxon>Gammaproteobacteria</taxon>
        <taxon>Oceanospirillales</taxon>
        <taxon>Oceanospirillaceae</taxon>
        <taxon>Marinomonas</taxon>
    </lineage>
</organism>
<evidence type="ECO:0000256" key="3">
    <source>
        <dbReference type="ARBA" id="ARBA00022692"/>
    </source>
</evidence>
<comment type="caution">
    <text evidence="7">The sequence shown here is derived from an EMBL/GenBank/DDBJ whole genome shotgun (WGS) entry which is preliminary data.</text>
</comment>
<keyword evidence="3 6" id="KW-0812">Transmembrane</keyword>
<comment type="subcellular location">
    <subcellularLocation>
        <location evidence="1">Cell membrane</location>
        <topology evidence="1">Multi-pass membrane protein</topology>
    </subcellularLocation>
</comment>
<dbReference type="EMBL" id="JAOVZB010000001">
    <property type="protein sequence ID" value="MCV2401856.1"/>
    <property type="molecule type" value="Genomic_DNA"/>
</dbReference>
<protein>
    <submittedName>
        <fullName evidence="7">LysE family transporter</fullName>
    </submittedName>
</protein>
<name>A0ABT2YPP3_9GAMM</name>
<dbReference type="Proteomes" id="UP001209713">
    <property type="component" value="Unassembled WGS sequence"/>
</dbReference>
<keyword evidence="4 6" id="KW-1133">Transmembrane helix</keyword>